<dbReference type="Gene3D" id="3.10.10.10">
    <property type="entry name" value="HIV Type 1 Reverse Transcriptase, subunit A, domain 1"/>
    <property type="match status" value="1"/>
</dbReference>
<reference evidence="10" key="1">
    <citation type="submission" date="2017-02" db="UniProtKB">
        <authorList>
            <consortium name="WormBaseParasite"/>
        </authorList>
    </citation>
    <scope>IDENTIFICATION</scope>
</reference>
<dbReference type="Gene3D" id="2.40.70.10">
    <property type="entry name" value="Acid Proteases"/>
    <property type="match status" value="1"/>
</dbReference>
<dbReference type="InterPro" id="IPR043128">
    <property type="entry name" value="Rev_trsase/Diguanyl_cyclase"/>
</dbReference>
<evidence type="ECO:0000256" key="3">
    <source>
        <dbReference type="ARBA" id="ARBA00022695"/>
    </source>
</evidence>
<dbReference type="PROSITE" id="PS50878">
    <property type="entry name" value="RT_POL"/>
    <property type="match status" value="1"/>
</dbReference>
<evidence type="ECO:0000256" key="4">
    <source>
        <dbReference type="ARBA" id="ARBA00022722"/>
    </source>
</evidence>
<dbReference type="PANTHER" id="PTHR37984">
    <property type="entry name" value="PROTEIN CBG26694"/>
    <property type="match status" value="1"/>
</dbReference>
<dbReference type="GO" id="GO:0003964">
    <property type="term" value="F:RNA-directed DNA polymerase activity"/>
    <property type="evidence" value="ECO:0007669"/>
    <property type="project" value="UniProtKB-KW"/>
</dbReference>
<keyword evidence="7" id="KW-0695">RNA-directed DNA polymerase</keyword>
<keyword evidence="5" id="KW-0255">Endonuclease</keyword>
<dbReference type="Pfam" id="PF17917">
    <property type="entry name" value="RT_RNaseH"/>
    <property type="match status" value="1"/>
</dbReference>
<dbReference type="STRING" id="174720.A0A0N5BQZ3"/>
<keyword evidence="6" id="KW-0378">Hydrolase</keyword>
<keyword evidence="9" id="KW-1185">Reference proteome</keyword>
<dbReference type="Gene3D" id="3.30.420.10">
    <property type="entry name" value="Ribonuclease H-like superfamily/Ribonuclease H"/>
    <property type="match status" value="1"/>
</dbReference>
<dbReference type="InterPro" id="IPR050951">
    <property type="entry name" value="Retrovirus_Pol_polyprotein"/>
</dbReference>
<evidence type="ECO:0000313" key="9">
    <source>
        <dbReference type="Proteomes" id="UP000046392"/>
    </source>
</evidence>
<dbReference type="CDD" id="cd09274">
    <property type="entry name" value="RNase_HI_RT_Ty3"/>
    <property type="match status" value="1"/>
</dbReference>
<dbReference type="SUPFAM" id="SSF56672">
    <property type="entry name" value="DNA/RNA polymerases"/>
    <property type="match status" value="1"/>
</dbReference>
<evidence type="ECO:0000256" key="2">
    <source>
        <dbReference type="ARBA" id="ARBA00022679"/>
    </source>
</evidence>
<dbReference type="InterPro" id="IPR041588">
    <property type="entry name" value="Integrase_H2C2"/>
</dbReference>
<accession>A0A0N5BQZ3</accession>
<dbReference type="InterPro" id="IPR021109">
    <property type="entry name" value="Peptidase_aspartic_dom_sf"/>
</dbReference>
<evidence type="ECO:0000256" key="6">
    <source>
        <dbReference type="ARBA" id="ARBA00022801"/>
    </source>
</evidence>
<keyword evidence="3" id="KW-0548">Nucleotidyltransferase</keyword>
<keyword evidence="4" id="KW-0540">Nuclease</keyword>
<proteinExistence type="predicted"/>
<dbReference type="SUPFAM" id="SSF53098">
    <property type="entry name" value="Ribonuclease H-like"/>
    <property type="match status" value="1"/>
</dbReference>
<dbReference type="InterPro" id="IPR036397">
    <property type="entry name" value="RNaseH_sf"/>
</dbReference>
<dbReference type="CDD" id="cd01647">
    <property type="entry name" value="RT_LTR"/>
    <property type="match status" value="1"/>
</dbReference>
<evidence type="ECO:0000256" key="1">
    <source>
        <dbReference type="ARBA" id="ARBA00012493"/>
    </source>
</evidence>
<dbReference type="PANTHER" id="PTHR37984:SF5">
    <property type="entry name" value="PROTEIN NYNRIN-LIKE"/>
    <property type="match status" value="1"/>
</dbReference>
<dbReference type="InterPro" id="IPR000477">
    <property type="entry name" value="RT_dom"/>
</dbReference>
<dbReference type="Gene3D" id="3.30.70.270">
    <property type="match status" value="2"/>
</dbReference>
<dbReference type="EC" id="2.7.7.49" evidence="1"/>
<evidence type="ECO:0000313" key="10">
    <source>
        <dbReference type="WBParaSite" id="SPAL_0000830000.1"/>
    </source>
</evidence>
<dbReference type="InterPro" id="IPR012337">
    <property type="entry name" value="RNaseH-like_sf"/>
</dbReference>
<evidence type="ECO:0000256" key="5">
    <source>
        <dbReference type="ARBA" id="ARBA00022759"/>
    </source>
</evidence>
<feature type="domain" description="Reverse transcriptase" evidence="8">
    <location>
        <begin position="536"/>
        <end position="736"/>
    </location>
</feature>
<dbReference type="GO" id="GO:0016787">
    <property type="term" value="F:hydrolase activity"/>
    <property type="evidence" value="ECO:0007669"/>
    <property type="project" value="UniProtKB-KW"/>
</dbReference>
<dbReference type="GO" id="GO:0004519">
    <property type="term" value="F:endonuclease activity"/>
    <property type="evidence" value="ECO:0007669"/>
    <property type="project" value="UniProtKB-KW"/>
</dbReference>
<protein>
    <recommendedName>
        <fullName evidence="1">RNA-directed DNA polymerase</fullName>
        <ecNumber evidence="1">2.7.7.49</ecNumber>
    </recommendedName>
</protein>
<dbReference type="Proteomes" id="UP000046392">
    <property type="component" value="Unplaced"/>
</dbReference>
<evidence type="ECO:0000259" key="8">
    <source>
        <dbReference type="PROSITE" id="PS50878"/>
    </source>
</evidence>
<dbReference type="WBParaSite" id="SPAL_0000830000.1">
    <property type="protein sequence ID" value="SPAL_0000830000.1"/>
    <property type="gene ID" value="SPAL_0000830000"/>
</dbReference>
<dbReference type="Pfam" id="PF17921">
    <property type="entry name" value="Integrase_H2C2"/>
    <property type="match status" value="1"/>
</dbReference>
<keyword evidence="2" id="KW-0808">Transferase</keyword>
<dbReference type="InterPro" id="IPR041373">
    <property type="entry name" value="RT_RNaseH"/>
</dbReference>
<dbReference type="Gene3D" id="1.10.340.70">
    <property type="match status" value="1"/>
</dbReference>
<dbReference type="GO" id="GO:0003676">
    <property type="term" value="F:nucleic acid binding"/>
    <property type="evidence" value="ECO:0007669"/>
    <property type="project" value="InterPro"/>
</dbReference>
<dbReference type="GO" id="GO:0042575">
    <property type="term" value="C:DNA polymerase complex"/>
    <property type="evidence" value="ECO:0007669"/>
    <property type="project" value="UniProtKB-ARBA"/>
</dbReference>
<organism evidence="9 10">
    <name type="scientific">Strongyloides papillosus</name>
    <name type="common">Intestinal threadworm</name>
    <dbReference type="NCBI Taxonomy" id="174720"/>
    <lineage>
        <taxon>Eukaryota</taxon>
        <taxon>Metazoa</taxon>
        <taxon>Ecdysozoa</taxon>
        <taxon>Nematoda</taxon>
        <taxon>Chromadorea</taxon>
        <taxon>Rhabditida</taxon>
        <taxon>Tylenchina</taxon>
        <taxon>Panagrolaimomorpha</taxon>
        <taxon>Strongyloidoidea</taxon>
        <taxon>Strongyloididae</taxon>
        <taxon>Strongyloides</taxon>
    </lineage>
</organism>
<sequence length="1307" mass="152877">MDERQKKSFIRDEMNRLEESRLLGRNDMKKVIDNLLEEFKDVPEVDKNAVALEVNGVLMELSEEEYERRKGRVMGRGSLHDNDNLPRTIMDKKDPFEKAHKLLMTIPRFKTTDKNNSWKNHITRVTMQMNHVPELTTQEKRELLIQTLEGEEMLKALEVEMNENMEWNEMIEKVYQAIIPAGHRAHQQREILLFRPRITNLREDVIHYQRMFKDLHGRDPATEVLQYLIIQALHTRQDAVKRVLENTDPEEEWESFFHRACYETESFGNRKRTNRWPDKSRELEKNKRCDTYLDVNNLTTSDDSPANTDYTALEKQLTPEINAIECPFFTQHHDDGRNLIILPAILDQESINIALDTAASMTMISRDLAEKLNWKPTETRKFKANGIPVEYPVVNEAHRLTIMKKETILNRIAINNKNYIGFEMIFGLHDMINFGLIIDCRSKRVFIEDNDETNEQINLILGFPENEERKKKEEAFKTKMTLKYPKIIPTNEFDCGEGKIMIPEEIWEKPTDPDKRYPFYMPAQDDTLKRIIQGYLDNNIIEPSNSVEILPYQLIMKKDQNGQPQRSKFDNQIRYRLVVDCQKPNSRMVRASFDAPKISDLIFTEGRANTYTKLDCNSAYHSLVIPPKDRGKYAIKCFGQTYQFVRMIMGQRNSAAYFQRSIEIMCQEIRNQLSGNLFVYQDDIYYGSIVQKEEDMEKHYTDVDTILGVLADNGIKLNISKCQIGRQKIDYLGWQLHNGQLKISDSSAAKILQRQKPSTGKDLYKFTQACNFFRLAIPDFTKYASKLWEKQKDKIIQWDDESTTAYEYLRAQVFERKPLDVPPNNTILRLRVDSSKNGCGGFLYYIDKQNTKRIIAYFSSKFESCKQLKAAFHLELLGIREGLRVFSDYIRNRQVIIESDHKPLCYIFDQKRIARYSSIIQEILQYDCSISYIKGTDNCMSDLLSRIFDGEDKHDMTEIEAAMENEVVTEINSLQEEVNTTTNEVPTRRGRGRPKKIRKLFIDKEGELDDIRQSQQQSIELQNAIKNHTNYHNFTLQDNTDEKYIKTKTGQIVIPENDENLINQILYISHDMSGHFGQQKTMSILERSVAIPGLYKIVREYINQCEICLATNAFPSKEGRGVQWIYIRLDQARGHISREMKTWAAKRNIELDFSAAGHHSANSLAERSIGTLNLLMSKHLLQRNTKDWTLILNEITEKYNLCPNMSGRSPIENERESEKPIDILSMKLRERGETSQKKNDEENELVGKNATYKLRNREIFGPRNSMVSKIVRQRKHQVQLANGLWRHQDQLRVVEDKENLKRSVELE</sequence>
<evidence type="ECO:0000256" key="7">
    <source>
        <dbReference type="ARBA" id="ARBA00022918"/>
    </source>
</evidence>
<dbReference type="Pfam" id="PF00078">
    <property type="entry name" value="RVT_1"/>
    <property type="match status" value="1"/>
</dbReference>
<name>A0A0N5BQZ3_STREA</name>
<dbReference type="InterPro" id="IPR043502">
    <property type="entry name" value="DNA/RNA_pol_sf"/>
</dbReference>